<name>A0AAV7X8X8_9NEOP</name>
<organism evidence="3 4">
    <name type="scientific">Megalurothrips usitatus</name>
    <name type="common">bean blossom thrips</name>
    <dbReference type="NCBI Taxonomy" id="439358"/>
    <lineage>
        <taxon>Eukaryota</taxon>
        <taxon>Metazoa</taxon>
        <taxon>Ecdysozoa</taxon>
        <taxon>Arthropoda</taxon>
        <taxon>Hexapoda</taxon>
        <taxon>Insecta</taxon>
        <taxon>Pterygota</taxon>
        <taxon>Neoptera</taxon>
        <taxon>Paraneoptera</taxon>
        <taxon>Thysanoptera</taxon>
        <taxon>Terebrantia</taxon>
        <taxon>Thripoidea</taxon>
        <taxon>Thripidae</taxon>
        <taxon>Megalurothrips</taxon>
    </lineage>
</organism>
<feature type="transmembrane region" description="Helical" evidence="2">
    <location>
        <begin position="6"/>
        <end position="32"/>
    </location>
</feature>
<keyword evidence="2" id="KW-0812">Transmembrane</keyword>
<dbReference type="EMBL" id="JAPTSV010000012">
    <property type="protein sequence ID" value="KAJ1522415.1"/>
    <property type="molecule type" value="Genomic_DNA"/>
</dbReference>
<feature type="compositionally biased region" description="Pro residues" evidence="1">
    <location>
        <begin position="54"/>
        <end position="69"/>
    </location>
</feature>
<dbReference type="AlphaFoldDB" id="A0AAV7X8X8"/>
<feature type="region of interest" description="Disordered" evidence="1">
    <location>
        <begin position="51"/>
        <end position="89"/>
    </location>
</feature>
<comment type="caution">
    <text evidence="3">The sequence shown here is derived from an EMBL/GenBank/DDBJ whole genome shotgun (WGS) entry which is preliminary data.</text>
</comment>
<evidence type="ECO:0000313" key="3">
    <source>
        <dbReference type="EMBL" id="KAJ1522415.1"/>
    </source>
</evidence>
<reference evidence="3" key="1">
    <citation type="submission" date="2022-12" db="EMBL/GenBank/DDBJ databases">
        <title>Chromosome-level genome assembly of the bean flower thrips Megalurothrips usitatus.</title>
        <authorList>
            <person name="Ma L."/>
            <person name="Liu Q."/>
            <person name="Li H."/>
            <person name="Cai W."/>
        </authorList>
    </citation>
    <scope>NUCLEOTIDE SEQUENCE</scope>
    <source>
        <strain evidence="3">Cailab_2022a</strain>
    </source>
</reference>
<keyword evidence="2" id="KW-0472">Membrane</keyword>
<dbReference type="Proteomes" id="UP001075354">
    <property type="component" value="Chromosome 12"/>
</dbReference>
<sequence length="123" mass="13819">MQLLALNALLMFDVVFVFFLFLVGVSCLAYYLPATTRRSSLRHRYRYHQQYDPEPYPPCPPSPTFPPSPRHYVTDPNARPTQSPVDQDTLARKDGGGAIQCLPHDARESLLLVGETGTGTRVK</sequence>
<evidence type="ECO:0000313" key="4">
    <source>
        <dbReference type="Proteomes" id="UP001075354"/>
    </source>
</evidence>
<protein>
    <submittedName>
        <fullName evidence="3">Uncharacterized protein</fullName>
    </submittedName>
</protein>
<keyword evidence="4" id="KW-1185">Reference proteome</keyword>
<keyword evidence="2" id="KW-1133">Transmembrane helix</keyword>
<evidence type="ECO:0000256" key="2">
    <source>
        <dbReference type="SAM" id="Phobius"/>
    </source>
</evidence>
<evidence type="ECO:0000256" key="1">
    <source>
        <dbReference type="SAM" id="MobiDB-lite"/>
    </source>
</evidence>
<gene>
    <name evidence="3" type="ORF">ONE63_002702</name>
</gene>
<accession>A0AAV7X8X8</accession>
<proteinExistence type="predicted"/>